<evidence type="ECO:0000256" key="11">
    <source>
        <dbReference type="RuleBase" id="RU363063"/>
    </source>
</evidence>
<dbReference type="FunFam" id="3.90.550.50:FF:000001">
    <property type="entry name" value="Hexosyltransferase"/>
    <property type="match status" value="1"/>
</dbReference>
<dbReference type="GO" id="GO:0016758">
    <property type="term" value="F:hexosyltransferase activity"/>
    <property type="evidence" value="ECO:0007669"/>
    <property type="project" value="InterPro"/>
</dbReference>
<name>A0A8J5MQN4_HOMAM</name>
<dbReference type="GO" id="GO:0006493">
    <property type="term" value="P:protein O-linked glycosylation"/>
    <property type="evidence" value="ECO:0007669"/>
    <property type="project" value="TreeGrafter"/>
</dbReference>
<evidence type="ECO:0000313" key="14">
    <source>
        <dbReference type="Proteomes" id="UP000747542"/>
    </source>
</evidence>
<keyword evidence="6" id="KW-0735">Signal-anchor</keyword>
<accession>A0A8J5MQN4</accession>
<evidence type="ECO:0000256" key="5">
    <source>
        <dbReference type="ARBA" id="ARBA00022692"/>
    </source>
</evidence>
<keyword evidence="7" id="KW-1133">Transmembrane helix</keyword>
<evidence type="ECO:0000256" key="2">
    <source>
        <dbReference type="ARBA" id="ARBA00008661"/>
    </source>
</evidence>
<dbReference type="Proteomes" id="UP000747542">
    <property type="component" value="Unassembled WGS sequence"/>
</dbReference>
<organism evidence="13 14">
    <name type="scientific">Homarus americanus</name>
    <name type="common">American lobster</name>
    <dbReference type="NCBI Taxonomy" id="6706"/>
    <lineage>
        <taxon>Eukaryota</taxon>
        <taxon>Metazoa</taxon>
        <taxon>Ecdysozoa</taxon>
        <taxon>Arthropoda</taxon>
        <taxon>Crustacea</taxon>
        <taxon>Multicrustacea</taxon>
        <taxon>Malacostraca</taxon>
        <taxon>Eumalacostraca</taxon>
        <taxon>Eucarida</taxon>
        <taxon>Decapoda</taxon>
        <taxon>Pleocyemata</taxon>
        <taxon>Astacidea</taxon>
        <taxon>Nephropoidea</taxon>
        <taxon>Nephropidae</taxon>
        <taxon>Homarus</taxon>
    </lineage>
</organism>
<feature type="compositionally biased region" description="Polar residues" evidence="12">
    <location>
        <begin position="60"/>
        <end position="69"/>
    </location>
</feature>
<dbReference type="PANTHER" id="PTHR11214">
    <property type="entry name" value="BETA-1,3-N-ACETYLGLUCOSAMINYLTRANSFERASE"/>
    <property type="match status" value="1"/>
</dbReference>
<dbReference type="Gene3D" id="3.90.550.50">
    <property type="match status" value="1"/>
</dbReference>
<evidence type="ECO:0000256" key="10">
    <source>
        <dbReference type="ARBA" id="ARBA00023180"/>
    </source>
</evidence>
<sequence>MRGVMWMNYLSKFRGLKLLLVLVLLTAWYLDLHNVTLGFLVQVVGPRVLDDPRFVRNNSLGVGASTSPTEGGGGGKRVQGSKSGRGKKMMERRPDVFPSYLINEPDLCGRDTTIINTIVSSAGNMESRIKIRKMWGAPQYTSLVRMKTVFVVATTSSAQHQRDILHESHRYHDMIQLDFVDSYSNLTLKTLSLLHWQQHFCKTAKWILKSDDDIFVNPFIVSDFLRQHSASELVCKVIGGSIVCRPGKRCRQKWAVSWQDYPPERYPHYCQGGAYVVSASMARHLYAAANMTHPVEVEDVYFTGILATPFQPKISSLSQRMFLKITPKSRKHYVGIDAMFIMNLERYNISASSIWKRILNGRNITPLSEGSRDPQLTAHNSSRVESKT</sequence>
<evidence type="ECO:0000256" key="8">
    <source>
        <dbReference type="ARBA" id="ARBA00023034"/>
    </source>
</evidence>
<evidence type="ECO:0000256" key="3">
    <source>
        <dbReference type="ARBA" id="ARBA00022676"/>
    </source>
</evidence>
<proteinExistence type="inferred from homology"/>
<evidence type="ECO:0000313" key="13">
    <source>
        <dbReference type="EMBL" id="KAG7159802.1"/>
    </source>
</evidence>
<reference evidence="13" key="1">
    <citation type="journal article" date="2021" name="Sci. Adv.">
        <title>The American lobster genome reveals insights on longevity, neural, and immune adaptations.</title>
        <authorList>
            <person name="Polinski J.M."/>
            <person name="Zimin A.V."/>
            <person name="Clark K.F."/>
            <person name="Kohn A.B."/>
            <person name="Sadowski N."/>
            <person name="Timp W."/>
            <person name="Ptitsyn A."/>
            <person name="Khanna P."/>
            <person name="Romanova D.Y."/>
            <person name="Williams P."/>
            <person name="Greenwood S.J."/>
            <person name="Moroz L.L."/>
            <person name="Walt D.R."/>
            <person name="Bodnar A.G."/>
        </authorList>
    </citation>
    <scope>NUCLEOTIDE SEQUENCE</scope>
    <source>
        <strain evidence="13">GMGI-L3</strain>
    </source>
</reference>
<evidence type="ECO:0000256" key="4">
    <source>
        <dbReference type="ARBA" id="ARBA00022679"/>
    </source>
</evidence>
<evidence type="ECO:0000256" key="6">
    <source>
        <dbReference type="ARBA" id="ARBA00022968"/>
    </source>
</evidence>
<dbReference type="Pfam" id="PF01762">
    <property type="entry name" value="Galactosyl_T"/>
    <property type="match status" value="1"/>
</dbReference>
<dbReference type="GO" id="GO:0000139">
    <property type="term" value="C:Golgi membrane"/>
    <property type="evidence" value="ECO:0007669"/>
    <property type="project" value="UniProtKB-SubCell"/>
</dbReference>
<evidence type="ECO:0000256" key="9">
    <source>
        <dbReference type="ARBA" id="ARBA00023136"/>
    </source>
</evidence>
<dbReference type="EMBL" id="JAHLQT010032177">
    <property type="protein sequence ID" value="KAG7159802.1"/>
    <property type="molecule type" value="Genomic_DNA"/>
</dbReference>
<keyword evidence="3 11" id="KW-0328">Glycosyltransferase</keyword>
<evidence type="ECO:0000256" key="7">
    <source>
        <dbReference type="ARBA" id="ARBA00022989"/>
    </source>
</evidence>
<evidence type="ECO:0000256" key="12">
    <source>
        <dbReference type="SAM" id="MobiDB-lite"/>
    </source>
</evidence>
<protein>
    <recommendedName>
        <fullName evidence="11">Hexosyltransferase</fullName>
        <ecNumber evidence="11">2.4.1.-</ecNumber>
    </recommendedName>
</protein>
<dbReference type="PANTHER" id="PTHR11214:SF314">
    <property type="entry name" value="HEXOSYLTRANSFERASE"/>
    <property type="match status" value="1"/>
</dbReference>
<keyword evidence="9" id="KW-0472">Membrane</keyword>
<feature type="region of interest" description="Disordered" evidence="12">
    <location>
        <begin position="369"/>
        <end position="388"/>
    </location>
</feature>
<comment type="subcellular location">
    <subcellularLocation>
        <location evidence="1 11">Golgi apparatus membrane</location>
        <topology evidence="1 11">Single-pass type II membrane protein</topology>
    </subcellularLocation>
</comment>
<comment type="caution">
    <text evidence="13">The sequence shown here is derived from an EMBL/GenBank/DDBJ whole genome shotgun (WGS) entry which is preliminary data.</text>
</comment>
<comment type="similarity">
    <text evidence="2 11">Belongs to the glycosyltransferase 31 family.</text>
</comment>
<keyword evidence="8 11" id="KW-0333">Golgi apparatus</keyword>
<keyword evidence="5" id="KW-0812">Transmembrane</keyword>
<keyword evidence="10" id="KW-0325">Glycoprotein</keyword>
<dbReference type="EC" id="2.4.1.-" evidence="11"/>
<dbReference type="InterPro" id="IPR002659">
    <property type="entry name" value="Glyco_trans_31"/>
</dbReference>
<feature type="region of interest" description="Disordered" evidence="12">
    <location>
        <begin position="60"/>
        <end position="89"/>
    </location>
</feature>
<gene>
    <name evidence="13" type="primary">B3galt5-L2</name>
    <name evidence="13" type="ORF">Hamer_G022416</name>
</gene>
<keyword evidence="4" id="KW-0808">Transferase</keyword>
<dbReference type="AlphaFoldDB" id="A0A8J5MQN4"/>
<keyword evidence="14" id="KW-1185">Reference proteome</keyword>
<evidence type="ECO:0000256" key="1">
    <source>
        <dbReference type="ARBA" id="ARBA00004323"/>
    </source>
</evidence>